<keyword evidence="6" id="KW-0456">Lyase</keyword>
<evidence type="ECO:0000256" key="6">
    <source>
        <dbReference type="ARBA" id="ARBA00023239"/>
    </source>
</evidence>
<dbReference type="Pfam" id="PF00274">
    <property type="entry name" value="Glycolytic"/>
    <property type="match status" value="1"/>
</dbReference>
<dbReference type="InterPro" id="IPR013785">
    <property type="entry name" value="Aldolase_TIM"/>
</dbReference>
<feature type="non-terminal residue" evidence="7">
    <location>
        <position position="121"/>
    </location>
</feature>
<dbReference type="EC" id="4.1.2.13" evidence="4"/>
<accession>A0AA38FBZ0</accession>
<gene>
    <name evidence="7" type="ORF">KI387_028450</name>
</gene>
<comment type="caution">
    <text evidence="7">The sequence shown here is derived from an EMBL/GenBank/DDBJ whole genome shotgun (WGS) entry which is preliminary data.</text>
</comment>
<comment type="similarity">
    <text evidence="3">Belongs to the class I fructose-bisphosphate aldolase family.</text>
</comment>
<feature type="non-terminal residue" evidence="7">
    <location>
        <position position="1"/>
    </location>
</feature>
<organism evidence="7 8">
    <name type="scientific">Taxus chinensis</name>
    <name type="common">Chinese yew</name>
    <name type="synonym">Taxus wallichiana var. chinensis</name>
    <dbReference type="NCBI Taxonomy" id="29808"/>
    <lineage>
        <taxon>Eukaryota</taxon>
        <taxon>Viridiplantae</taxon>
        <taxon>Streptophyta</taxon>
        <taxon>Embryophyta</taxon>
        <taxon>Tracheophyta</taxon>
        <taxon>Spermatophyta</taxon>
        <taxon>Pinopsida</taxon>
        <taxon>Pinidae</taxon>
        <taxon>Conifers II</taxon>
        <taxon>Cupressales</taxon>
        <taxon>Taxaceae</taxon>
        <taxon>Taxus</taxon>
    </lineage>
</organism>
<keyword evidence="8" id="KW-1185">Reference proteome</keyword>
<dbReference type="Proteomes" id="UP000824469">
    <property type="component" value="Unassembled WGS sequence"/>
</dbReference>
<proteinExistence type="inferred from homology"/>
<dbReference type="EMBL" id="JAHRHJ020000010">
    <property type="protein sequence ID" value="KAH9296768.1"/>
    <property type="molecule type" value="Genomic_DNA"/>
</dbReference>
<evidence type="ECO:0000256" key="4">
    <source>
        <dbReference type="ARBA" id="ARBA00013068"/>
    </source>
</evidence>
<evidence type="ECO:0000256" key="3">
    <source>
        <dbReference type="ARBA" id="ARBA00010387"/>
    </source>
</evidence>
<dbReference type="SUPFAM" id="SSF51569">
    <property type="entry name" value="Aldolase"/>
    <property type="match status" value="1"/>
</dbReference>
<dbReference type="InterPro" id="IPR000741">
    <property type="entry name" value="FBA_I"/>
</dbReference>
<evidence type="ECO:0000256" key="1">
    <source>
        <dbReference type="ARBA" id="ARBA00000441"/>
    </source>
</evidence>
<reference evidence="7 8" key="1">
    <citation type="journal article" date="2021" name="Nat. Plants">
        <title>The Taxus genome provides insights into paclitaxel biosynthesis.</title>
        <authorList>
            <person name="Xiong X."/>
            <person name="Gou J."/>
            <person name="Liao Q."/>
            <person name="Li Y."/>
            <person name="Zhou Q."/>
            <person name="Bi G."/>
            <person name="Li C."/>
            <person name="Du R."/>
            <person name="Wang X."/>
            <person name="Sun T."/>
            <person name="Guo L."/>
            <person name="Liang H."/>
            <person name="Lu P."/>
            <person name="Wu Y."/>
            <person name="Zhang Z."/>
            <person name="Ro D.K."/>
            <person name="Shang Y."/>
            <person name="Huang S."/>
            <person name="Yan J."/>
        </authorList>
    </citation>
    <scope>NUCLEOTIDE SEQUENCE [LARGE SCALE GENOMIC DNA]</scope>
    <source>
        <strain evidence="7">Ta-2019</strain>
    </source>
</reference>
<name>A0AA38FBZ0_TAXCH</name>
<dbReference type="PANTHER" id="PTHR11627">
    <property type="entry name" value="FRUCTOSE-BISPHOSPHATE ALDOLASE"/>
    <property type="match status" value="1"/>
</dbReference>
<keyword evidence="5" id="KW-0324">Glycolysis</keyword>
<dbReference type="OMA" id="NTHEGRK"/>
<comment type="catalytic activity">
    <reaction evidence="1">
        <text>beta-D-fructose 1,6-bisphosphate = D-glyceraldehyde 3-phosphate + dihydroxyacetone phosphate</text>
        <dbReference type="Rhea" id="RHEA:14729"/>
        <dbReference type="ChEBI" id="CHEBI:32966"/>
        <dbReference type="ChEBI" id="CHEBI:57642"/>
        <dbReference type="ChEBI" id="CHEBI:59776"/>
        <dbReference type="EC" id="4.1.2.13"/>
    </reaction>
</comment>
<evidence type="ECO:0000313" key="7">
    <source>
        <dbReference type="EMBL" id="KAH9296768.1"/>
    </source>
</evidence>
<dbReference type="GO" id="GO:0004332">
    <property type="term" value="F:fructose-bisphosphate aldolase activity"/>
    <property type="evidence" value="ECO:0007669"/>
    <property type="project" value="UniProtKB-EC"/>
</dbReference>
<evidence type="ECO:0000313" key="8">
    <source>
        <dbReference type="Proteomes" id="UP000824469"/>
    </source>
</evidence>
<sequence length="121" mass="13788">VWTKVFFYLVENKIMFEGIMLKPSMVTPNVESKDKAFAATVSEYTLRILRTRIPPVVPDIMTWGGRPENLETSEKTLLTWASTNFLAQLRKYTGEGETAEAKEGMFVKGYCRNPDIEMKAS</sequence>
<comment type="pathway">
    <text evidence="2">Carbohydrate degradation; glycolysis; D-glyceraldehyde 3-phosphate and glycerone phosphate from D-glucose: step 4/4.</text>
</comment>
<protein>
    <recommendedName>
        <fullName evidence="4">fructose-bisphosphate aldolase</fullName>
        <ecNumber evidence="4">4.1.2.13</ecNumber>
    </recommendedName>
</protein>
<evidence type="ECO:0000256" key="5">
    <source>
        <dbReference type="ARBA" id="ARBA00023152"/>
    </source>
</evidence>
<dbReference type="AlphaFoldDB" id="A0AA38FBZ0"/>
<evidence type="ECO:0000256" key="2">
    <source>
        <dbReference type="ARBA" id="ARBA00004714"/>
    </source>
</evidence>
<dbReference type="Gene3D" id="3.20.20.70">
    <property type="entry name" value="Aldolase class I"/>
    <property type="match status" value="2"/>
</dbReference>
<dbReference type="GO" id="GO:0006096">
    <property type="term" value="P:glycolytic process"/>
    <property type="evidence" value="ECO:0007669"/>
    <property type="project" value="UniProtKB-KW"/>
</dbReference>